<organism evidence="1 2">
    <name type="scientific">Streptomyces caeni</name>
    <dbReference type="NCBI Taxonomy" id="2307231"/>
    <lineage>
        <taxon>Bacteria</taxon>
        <taxon>Bacillati</taxon>
        <taxon>Actinomycetota</taxon>
        <taxon>Actinomycetes</taxon>
        <taxon>Kitasatosporales</taxon>
        <taxon>Streptomycetaceae</taxon>
        <taxon>Streptomyces</taxon>
    </lineage>
</organism>
<evidence type="ECO:0000313" key="1">
    <source>
        <dbReference type="EMBL" id="MFD1663174.1"/>
    </source>
</evidence>
<keyword evidence="2" id="KW-1185">Reference proteome</keyword>
<reference evidence="2" key="1">
    <citation type="journal article" date="2019" name="Int. J. Syst. Evol. Microbiol.">
        <title>The Global Catalogue of Microorganisms (GCM) 10K type strain sequencing project: providing services to taxonomists for standard genome sequencing and annotation.</title>
        <authorList>
            <consortium name="The Broad Institute Genomics Platform"/>
            <consortium name="The Broad Institute Genome Sequencing Center for Infectious Disease"/>
            <person name="Wu L."/>
            <person name="Ma J."/>
        </authorList>
    </citation>
    <scope>NUCLEOTIDE SEQUENCE [LARGE SCALE GENOMIC DNA]</scope>
    <source>
        <strain evidence="2">CGMCC 1.12470</strain>
    </source>
</reference>
<sequence length="48" mass="5611">MATAEEYERVLRKAEFGGKLNQQELDMLKRLYREAGERGNRARKIIDG</sequence>
<dbReference type="Proteomes" id="UP001597261">
    <property type="component" value="Unassembled WGS sequence"/>
</dbReference>
<accession>A0ABW4J2U7</accession>
<name>A0ABW4J2U7_9ACTN</name>
<comment type="caution">
    <text evidence="1">The sequence shown here is derived from an EMBL/GenBank/DDBJ whole genome shotgun (WGS) entry which is preliminary data.</text>
</comment>
<dbReference type="RefSeq" id="WP_298561783.1">
    <property type="nucleotide sequence ID" value="NZ_JBHUDX010000118.1"/>
</dbReference>
<proteinExistence type="predicted"/>
<evidence type="ECO:0000313" key="2">
    <source>
        <dbReference type="Proteomes" id="UP001597261"/>
    </source>
</evidence>
<protein>
    <submittedName>
        <fullName evidence="1">Uncharacterized protein</fullName>
    </submittedName>
</protein>
<gene>
    <name evidence="1" type="ORF">ACFSL4_34665</name>
</gene>
<dbReference type="EMBL" id="JBHUDX010000118">
    <property type="protein sequence ID" value="MFD1663174.1"/>
    <property type="molecule type" value="Genomic_DNA"/>
</dbReference>